<keyword evidence="2" id="KW-1185">Reference proteome</keyword>
<comment type="caution">
    <text evidence="1">The sequence shown here is derived from an EMBL/GenBank/DDBJ whole genome shotgun (WGS) entry which is preliminary data.</text>
</comment>
<sequence length="84" mass="9118">MVRVLEQVRCLGREPADEAGDSRAGDREVLQAGLGLGYHSRVGALGLEAVSFSVIVAEPCRPAWLSSWLCWPVIAPCQGRPLMR</sequence>
<reference evidence="1 2" key="1">
    <citation type="submission" date="2024-10" db="EMBL/GenBank/DDBJ databases">
        <title>The Natural Products Discovery Center: Release of the First 8490 Sequenced Strains for Exploring Actinobacteria Biosynthetic Diversity.</title>
        <authorList>
            <person name="Kalkreuter E."/>
            <person name="Kautsar S.A."/>
            <person name="Yang D."/>
            <person name="Bader C.D."/>
            <person name="Teijaro C.N."/>
            <person name="Fluegel L."/>
            <person name="Davis C.M."/>
            <person name="Simpson J.R."/>
            <person name="Lauterbach L."/>
            <person name="Steele A.D."/>
            <person name="Gui C."/>
            <person name="Meng S."/>
            <person name="Li G."/>
            <person name="Viehrig K."/>
            <person name="Ye F."/>
            <person name="Su P."/>
            <person name="Kiefer A.F."/>
            <person name="Nichols A."/>
            <person name="Cepeda A.J."/>
            <person name="Yan W."/>
            <person name="Fan B."/>
            <person name="Jiang Y."/>
            <person name="Adhikari A."/>
            <person name="Zheng C.-J."/>
            <person name="Schuster L."/>
            <person name="Cowan T.M."/>
            <person name="Smanski M.J."/>
            <person name="Chevrette M.G."/>
            <person name="De Carvalho L.P.S."/>
            <person name="Shen B."/>
        </authorList>
    </citation>
    <scope>NUCLEOTIDE SEQUENCE [LARGE SCALE GENOMIC DNA]</scope>
    <source>
        <strain evidence="1 2">NPDC093086</strain>
    </source>
</reference>
<organism evidence="1 2">
    <name type="scientific">Streptomyces ardesiacus</name>
    <dbReference type="NCBI Taxonomy" id="285564"/>
    <lineage>
        <taxon>Bacteria</taxon>
        <taxon>Bacillati</taxon>
        <taxon>Actinomycetota</taxon>
        <taxon>Actinomycetes</taxon>
        <taxon>Kitasatosporales</taxon>
        <taxon>Streptomycetaceae</taxon>
        <taxon>Streptomyces</taxon>
    </lineage>
</organism>
<gene>
    <name evidence="1" type="ORF">ACIQFM_34940</name>
</gene>
<proteinExistence type="predicted"/>
<accession>A0ABW8HLG9</accession>
<dbReference type="RefSeq" id="WP_350892293.1">
    <property type="nucleotide sequence ID" value="NZ_JBEOTR010000037.1"/>
</dbReference>
<name>A0ABW8HLG9_9ACTN</name>
<feature type="non-terminal residue" evidence="1">
    <location>
        <position position="84"/>
    </location>
</feature>
<evidence type="ECO:0000313" key="1">
    <source>
        <dbReference type="EMBL" id="MFJ6041433.1"/>
    </source>
</evidence>
<dbReference type="EMBL" id="JBIVPC010000028">
    <property type="protein sequence ID" value="MFJ6041433.1"/>
    <property type="molecule type" value="Genomic_DNA"/>
</dbReference>
<evidence type="ECO:0000313" key="2">
    <source>
        <dbReference type="Proteomes" id="UP001617907"/>
    </source>
</evidence>
<protein>
    <submittedName>
        <fullName evidence="1">Uncharacterized protein</fullName>
    </submittedName>
</protein>
<dbReference type="Proteomes" id="UP001617907">
    <property type="component" value="Unassembled WGS sequence"/>
</dbReference>